<sequence>MASPMPAHVVVLGAGSEQVDGVYTQVEREICEGCPVYGNLGGFFLTASRQPESDTGRMLWGWIIGRSGVPAYACPSEEKAMIPESDWQCFQGEAPGPSVVLLPNGDADALAAAYAREARLRAGLGDLPAASARRAAEAYERAKLGGAALAANWTERAKLHAEHGQVLRSLAKTDAALAEVNAALELRPELPQALQLSALLWNDSAEAGKSALAAKQCFMLLSSTMPEEATSDKRRWQLRLLRDCEHLLAELGESLDSSLPRCYGASFDEDSSLTVCANEEMVVGLE</sequence>
<protein>
    <submittedName>
        <fullName evidence="2">Uncharacterized protein</fullName>
    </submittedName>
</protein>
<dbReference type="AlphaFoldDB" id="A0A813HYK9"/>
<accession>A0A813HYK9</accession>
<gene>
    <name evidence="1" type="ORF">PGLA1383_LOCUS36957</name>
    <name evidence="2" type="ORF">PGLA2088_LOCUS2829</name>
</gene>
<evidence type="ECO:0000313" key="3">
    <source>
        <dbReference type="Proteomes" id="UP000626109"/>
    </source>
</evidence>
<dbReference type="Proteomes" id="UP000654075">
    <property type="component" value="Unassembled WGS sequence"/>
</dbReference>
<dbReference type="EMBL" id="CAJNNV010026994">
    <property type="protein sequence ID" value="CAE8619367.1"/>
    <property type="molecule type" value="Genomic_DNA"/>
</dbReference>
<comment type="caution">
    <text evidence="2">The sequence shown here is derived from an EMBL/GenBank/DDBJ whole genome shotgun (WGS) entry which is preliminary data.</text>
</comment>
<proteinExistence type="predicted"/>
<feature type="non-terminal residue" evidence="2">
    <location>
        <position position="286"/>
    </location>
</feature>
<name>A0A813HYK9_POLGL</name>
<dbReference type="EMBL" id="CAJNNW010002387">
    <property type="protein sequence ID" value="CAE8644182.1"/>
    <property type="molecule type" value="Genomic_DNA"/>
</dbReference>
<dbReference type="Proteomes" id="UP000626109">
    <property type="component" value="Unassembled WGS sequence"/>
</dbReference>
<evidence type="ECO:0000313" key="2">
    <source>
        <dbReference type="EMBL" id="CAE8644182.1"/>
    </source>
</evidence>
<organism evidence="2 3">
    <name type="scientific">Polarella glacialis</name>
    <name type="common">Dinoflagellate</name>
    <dbReference type="NCBI Taxonomy" id="89957"/>
    <lineage>
        <taxon>Eukaryota</taxon>
        <taxon>Sar</taxon>
        <taxon>Alveolata</taxon>
        <taxon>Dinophyceae</taxon>
        <taxon>Suessiales</taxon>
        <taxon>Suessiaceae</taxon>
        <taxon>Polarella</taxon>
    </lineage>
</organism>
<keyword evidence="4" id="KW-1185">Reference proteome</keyword>
<dbReference type="OrthoDB" id="444909at2759"/>
<evidence type="ECO:0000313" key="1">
    <source>
        <dbReference type="EMBL" id="CAE8619367.1"/>
    </source>
</evidence>
<reference evidence="2" key="1">
    <citation type="submission" date="2021-02" db="EMBL/GenBank/DDBJ databases">
        <authorList>
            <person name="Dougan E. K."/>
            <person name="Rhodes N."/>
            <person name="Thang M."/>
            <person name="Chan C."/>
        </authorList>
    </citation>
    <scope>NUCLEOTIDE SEQUENCE</scope>
</reference>
<evidence type="ECO:0000313" key="4">
    <source>
        <dbReference type="Proteomes" id="UP000654075"/>
    </source>
</evidence>